<evidence type="ECO:0000256" key="1">
    <source>
        <dbReference type="SAM" id="Phobius"/>
    </source>
</evidence>
<dbReference type="SUPFAM" id="SSF52540">
    <property type="entry name" value="P-loop containing nucleoside triphosphate hydrolases"/>
    <property type="match status" value="1"/>
</dbReference>
<keyword evidence="1" id="KW-0812">Transmembrane</keyword>
<dbReference type="Gene3D" id="3.40.50.300">
    <property type="entry name" value="P-loop containing nucleotide triphosphate hydrolases"/>
    <property type="match status" value="1"/>
</dbReference>
<accession>A0AAV8US87</accession>
<keyword evidence="1" id="KW-0472">Membrane</keyword>
<gene>
    <name evidence="2" type="ORF">NDN08_001913</name>
</gene>
<dbReference type="EMBL" id="JAMWBK010000005">
    <property type="protein sequence ID" value="KAJ8905406.1"/>
    <property type="molecule type" value="Genomic_DNA"/>
</dbReference>
<reference evidence="2 3" key="1">
    <citation type="journal article" date="2023" name="Nat. Commun.">
        <title>Origin of minicircular mitochondrial genomes in red algae.</title>
        <authorList>
            <person name="Lee Y."/>
            <person name="Cho C.H."/>
            <person name="Lee Y.M."/>
            <person name="Park S.I."/>
            <person name="Yang J.H."/>
            <person name="West J.A."/>
            <person name="Bhattacharya D."/>
            <person name="Yoon H.S."/>
        </authorList>
    </citation>
    <scope>NUCLEOTIDE SEQUENCE [LARGE SCALE GENOMIC DNA]</scope>
    <source>
        <strain evidence="2 3">CCMP1338</strain>
        <tissue evidence="2">Whole cell</tissue>
    </source>
</reference>
<protein>
    <recommendedName>
        <fullName evidence="4">Sulfotransferase domain-containing protein</fullName>
    </recommendedName>
</protein>
<dbReference type="Proteomes" id="UP001157974">
    <property type="component" value="Unassembled WGS sequence"/>
</dbReference>
<dbReference type="AlphaFoldDB" id="A0AAV8US87"/>
<sequence length="349" mass="39053">MRKDGEPQASFRRLETDGRKVETRRRVANKHKRRQLGGVGLKAWVVGLVGVVALGVLLLTLVFGSRRGNRIPVFPHGHRYIFVASPGRAGSGFLRNVFGCAKGVLSRHEPAPKMNGHVLEEVLIRGRRQESFPRRSEEKLKGISEDLLGYPMGTVYVETSHMMIKTFLDVVLDSIAAEGVQVDIVILHRDPLEAIRSQSRLGWFHSSHSGRNSWYFSVSDLHHTERMGISIRKDALSTKYSRLAEVVAYNADHERRVQSIIGKGESGFLPPSVKVSQVNLEDLNKISAVGAFLESLNLEVDDAKLAILFSMDKNSRDRKKKDMLSQAEDSVLASILDSYSLTSRKRKTL</sequence>
<dbReference type="InterPro" id="IPR027417">
    <property type="entry name" value="P-loop_NTPase"/>
</dbReference>
<evidence type="ECO:0000313" key="2">
    <source>
        <dbReference type="EMBL" id="KAJ8905406.1"/>
    </source>
</evidence>
<comment type="caution">
    <text evidence="2">The sequence shown here is derived from an EMBL/GenBank/DDBJ whole genome shotgun (WGS) entry which is preliminary data.</text>
</comment>
<feature type="transmembrane region" description="Helical" evidence="1">
    <location>
        <begin position="43"/>
        <end position="63"/>
    </location>
</feature>
<organism evidence="2 3">
    <name type="scientific">Rhodosorus marinus</name>
    <dbReference type="NCBI Taxonomy" id="101924"/>
    <lineage>
        <taxon>Eukaryota</taxon>
        <taxon>Rhodophyta</taxon>
        <taxon>Stylonematophyceae</taxon>
        <taxon>Stylonematales</taxon>
        <taxon>Stylonemataceae</taxon>
        <taxon>Rhodosorus</taxon>
    </lineage>
</organism>
<keyword evidence="1" id="KW-1133">Transmembrane helix</keyword>
<evidence type="ECO:0008006" key="4">
    <source>
        <dbReference type="Google" id="ProtNLM"/>
    </source>
</evidence>
<name>A0AAV8US87_9RHOD</name>
<keyword evidence="3" id="KW-1185">Reference proteome</keyword>
<proteinExistence type="predicted"/>
<evidence type="ECO:0000313" key="3">
    <source>
        <dbReference type="Proteomes" id="UP001157974"/>
    </source>
</evidence>